<gene>
    <name evidence="2" type="ORF">B296_00020434</name>
</gene>
<dbReference type="EMBL" id="AMZH03021013">
    <property type="protein sequence ID" value="RRT38625.1"/>
    <property type="molecule type" value="Genomic_DNA"/>
</dbReference>
<dbReference type="AlphaFoldDB" id="A0A426XGL5"/>
<dbReference type="Proteomes" id="UP000287651">
    <property type="component" value="Unassembled WGS sequence"/>
</dbReference>
<organism evidence="2 3">
    <name type="scientific">Ensete ventricosum</name>
    <name type="common">Abyssinian banana</name>
    <name type="synonym">Musa ensete</name>
    <dbReference type="NCBI Taxonomy" id="4639"/>
    <lineage>
        <taxon>Eukaryota</taxon>
        <taxon>Viridiplantae</taxon>
        <taxon>Streptophyta</taxon>
        <taxon>Embryophyta</taxon>
        <taxon>Tracheophyta</taxon>
        <taxon>Spermatophyta</taxon>
        <taxon>Magnoliopsida</taxon>
        <taxon>Liliopsida</taxon>
        <taxon>Zingiberales</taxon>
        <taxon>Musaceae</taxon>
        <taxon>Ensete</taxon>
    </lineage>
</organism>
<feature type="region of interest" description="Disordered" evidence="1">
    <location>
        <begin position="78"/>
        <end position="109"/>
    </location>
</feature>
<evidence type="ECO:0000313" key="2">
    <source>
        <dbReference type="EMBL" id="RRT38625.1"/>
    </source>
</evidence>
<accession>A0A426XGL5</accession>
<comment type="caution">
    <text evidence="2">The sequence shown here is derived from an EMBL/GenBank/DDBJ whole genome shotgun (WGS) entry which is preliminary data.</text>
</comment>
<sequence length="109" mass="11485">RATAPAVWPRAGVAPLRAGLGRSQPPLCRGPCHSRPPLCMGALVAADRPLQGAWPHSTALLQGELGYSRPPLQGGWPEIVYPCIPDPDGEDEGGQASSSQRYPHDGSLQ</sequence>
<evidence type="ECO:0000313" key="3">
    <source>
        <dbReference type="Proteomes" id="UP000287651"/>
    </source>
</evidence>
<name>A0A426XGL5_ENSVE</name>
<reference evidence="2 3" key="1">
    <citation type="journal article" date="2014" name="Agronomy (Basel)">
        <title>A Draft Genome Sequence for Ensete ventricosum, the Drought-Tolerant Tree Against Hunger.</title>
        <authorList>
            <person name="Harrison J."/>
            <person name="Moore K.A."/>
            <person name="Paszkiewicz K."/>
            <person name="Jones T."/>
            <person name="Grant M."/>
            <person name="Ambacheew D."/>
            <person name="Muzemil S."/>
            <person name="Studholme D.J."/>
        </authorList>
    </citation>
    <scope>NUCLEOTIDE SEQUENCE [LARGE SCALE GENOMIC DNA]</scope>
</reference>
<protein>
    <submittedName>
        <fullName evidence="2">Uncharacterized protein</fullName>
    </submittedName>
</protein>
<proteinExistence type="predicted"/>
<feature type="non-terminal residue" evidence="2">
    <location>
        <position position="1"/>
    </location>
</feature>
<evidence type="ECO:0000256" key="1">
    <source>
        <dbReference type="SAM" id="MobiDB-lite"/>
    </source>
</evidence>